<evidence type="ECO:0000256" key="4">
    <source>
        <dbReference type="SAM" id="Phobius"/>
    </source>
</evidence>
<comment type="caution">
    <text evidence="5">The sequence shown here is derived from an EMBL/GenBank/DDBJ whole genome shotgun (WGS) entry which is preliminary data.</text>
</comment>
<dbReference type="Proteomes" id="UP001482520">
    <property type="component" value="Unassembled WGS sequence"/>
</dbReference>
<proteinExistence type="inferred from homology"/>
<feature type="transmembrane region" description="Helical" evidence="4">
    <location>
        <begin position="21"/>
        <end position="43"/>
    </location>
</feature>
<dbReference type="InterPro" id="IPR008928">
    <property type="entry name" value="6-hairpin_glycosidase_sf"/>
</dbReference>
<dbReference type="GO" id="GO:0016787">
    <property type="term" value="F:hydrolase activity"/>
    <property type="evidence" value="ECO:0007669"/>
    <property type="project" value="UniProtKB-KW"/>
</dbReference>
<dbReference type="SUPFAM" id="SSF48208">
    <property type="entry name" value="Six-hairpin glycosidases"/>
    <property type="match status" value="1"/>
</dbReference>
<organism evidence="5 6">
    <name type="scientific">Nocardioides kribbensis</name>
    <dbReference type="NCBI Taxonomy" id="305517"/>
    <lineage>
        <taxon>Bacteria</taxon>
        <taxon>Bacillati</taxon>
        <taxon>Actinomycetota</taxon>
        <taxon>Actinomycetes</taxon>
        <taxon>Propionibacteriales</taxon>
        <taxon>Nocardioidaceae</taxon>
        <taxon>Nocardioides</taxon>
    </lineage>
</organism>
<name>A0ABV1NXJ1_9ACTN</name>
<reference evidence="5 6" key="1">
    <citation type="submission" date="2024-02" db="EMBL/GenBank/DDBJ databases">
        <title>Full genome sequence of Nocardioides kribbensis.</title>
        <authorList>
            <person name="Poletto B.L."/>
            <person name="Silva G."/>
            <person name="Galante D."/>
            <person name="Campos K.R."/>
            <person name="Santos M.B.N."/>
            <person name="Sacchi C.T."/>
        </authorList>
    </citation>
    <scope>NUCLEOTIDE SEQUENCE [LARGE SCALE GENOMIC DNA]</scope>
    <source>
        <strain evidence="5 6">O4R</strain>
    </source>
</reference>
<dbReference type="RefSeq" id="WP_349804327.1">
    <property type="nucleotide sequence ID" value="NZ_JBEGDP010000006.1"/>
</dbReference>
<evidence type="ECO:0000256" key="1">
    <source>
        <dbReference type="ARBA" id="ARBA00009209"/>
    </source>
</evidence>
<evidence type="ECO:0000313" key="5">
    <source>
        <dbReference type="EMBL" id="MEQ7847204.1"/>
    </source>
</evidence>
<dbReference type="PRINTS" id="PR00735">
    <property type="entry name" value="GLHYDRLASE8"/>
</dbReference>
<keyword evidence="2 5" id="KW-0378">Hydrolase</keyword>
<dbReference type="Gene3D" id="1.50.10.10">
    <property type="match status" value="1"/>
</dbReference>
<comment type="similarity">
    <text evidence="1">Belongs to the glycosyl hydrolase 8 (cellulase D) family.</text>
</comment>
<sequence length="383" mass="39482">MDGGVAPAEPPRTGRRRTLRLLGLCCATALVVALVATTLVLVLRPTGNERGPEGPRADVDARAFLETYVEPDGRVARTDQGGDTVSEGQAYAMLLAVATGDRVTFDRVWDWTREELMTAEGLLSWRWADGAVVDASPAADADLDAARALVTAGRTFDEADYTEAGLRLGTAVLDHETVRTPAGLVLVAGPWATRGSPYVFNPSYVSPVATGLLDAASDDPRWEELTAGSRAALEGLTFGGRLPPDWAEVSSDGSVRATGSPSGGGPQFGYDAARVLARHAESCDPDDRAIAARAADRLGPELDVDVLALSGEPLSRFTSPVMLVARAGADAASGDPAAARAALAAADTAAAAAPTYYGDAWAALGPLMLATTTLGACPAVPAA</sequence>
<keyword evidence="3" id="KW-0326">Glycosidase</keyword>
<keyword evidence="4" id="KW-0812">Transmembrane</keyword>
<dbReference type="Pfam" id="PF01270">
    <property type="entry name" value="Glyco_hydro_8"/>
    <property type="match status" value="1"/>
</dbReference>
<keyword evidence="4" id="KW-1133">Transmembrane helix</keyword>
<dbReference type="InterPro" id="IPR012341">
    <property type="entry name" value="6hp_glycosidase-like_sf"/>
</dbReference>
<protein>
    <submittedName>
        <fullName evidence="5">Glycosyl hydrolase family 8</fullName>
    </submittedName>
</protein>
<keyword evidence="6" id="KW-1185">Reference proteome</keyword>
<dbReference type="EMBL" id="JBEGDP010000006">
    <property type="protein sequence ID" value="MEQ7847204.1"/>
    <property type="molecule type" value="Genomic_DNA"/>
</dbReference>
<evidence type="ECO:0000256" key="2">
    <source>
        <dbReference type="ARBA" id="ARBA00022801"/>
    </source>
</evidence>
<gene>
    <name evidence="5" type="ORF">V6R90_07920</name>
</gene>
<dbReference type="InterPro" id="IPR002037">
    <property type="entry name" value="Glyco_hydro_8"/>
</dbReference>
<evidence type="ECO:0000313" key="6">
    <source>
        <dbReference type="Proteomes" id="UP001482520"/>
    </source>
</evidence>
<accession>A0ABV1NXJ1</accession>
<keyword evidence="4" id="KW-0472">Membrane</keyword>
<evidence type="ECO:0000256" key="3">
    <source>
        <dbReference type="ARBA" id="ARBA00023295"/>
    </source>
</evidence>